<dbReference type="PANTHER" id="PTHR48111:SF4">
    <property type="entry name" value="DNA-BINDING DUAL TRANSCRIPTIONAL REGULATOR OMPR"/>
    <property type="match status" value="1"/>
</dbReference>
<keyword evidence="13" id="KW-1185">Reference proteome</keyword>
<dbReference type="PANTHER" id="PTHR48111">
    <property type="entry name" value="REGULATOR OF RPOS"/>
    <property type="match status" value="1"/>
</dbReference>
<dbReference type="RefSeq" id="WP_184798347.1">
    <property type="nucleotide sequence ID" value="NZ_JACIIZ010000003.1"/>
</dbReference>
<comment type="function">
    <text evidence="7">This protein is a positive regulator for the phosphate regulon. Transcription of this operon is positively regulated by PhoB and PhoR when phosphate is limited.</text>
</comment>
<dbReference type="InterPro" id="IPR011006">
    <property type="entry name" value="CheY-like_superfamily"/>
</dbReference>
<dbReference type="GO" id="GO:0032993">
    <property type="term" value="C:protein-DNA complex"/>
    <property type="evidence" value="ECO:0007669"/>
    <property type="project" value="TreeGrafter"/>
</dbReference>
<dbReference type="GO" id="GO:0006355">
    <property type="term" value="P:regulation of DNA-templated transcription"/>
    <property type="evidence" value="ECO:0007669"/>
    <property type="project" value="InterPro"/>
</dbReference>
<evidence type="ECO:0000259" key="11">
    <source>
        <dbReference type="PROSITE" id="PS51755"/>
    </source>
</evidence>
<dbReference type="PROSITE" id="PS51755">
    <property type="entry name" value="OMPR_PHOB"/>
    <property type="match status" value="1"/>
</dbReference>
<keyword evidence="2 8" id="KW-0597">Phosphoprotein</keyword>
<dbReference type="SUPFAM" id="SSF46894">
    <property type="entry name" value="C-terminal effector domain of the bipartite response regulators"/>
    <property type="match status" value="1"/>
</dbReference>
<name>A0A7X0AVR0_9PROT</name>
<feature type="modified residue" description="4-aspartylphosphate" evidence="8">
    <location>
        <position position="59"/>
    </location>
</feature>
<evidence type="ECO:0000256" key="6">
    <source>
        <dbReference type="ARBA" id="ARBA00023163"/>
    </source>
</evidence>
<dbReference type="Proteomes" id="UP000539175">
    <property type="component" value="Unassembled WGS sequence"/>
</dbReference>
<evidence type="ECO:0000256" key="9">
    <source>
        <dbReference type="PROSITE-ProRule" id="PRU01091"/>
    </source>
</evidence>
<dbReference type="InterPro" id="IPR039420">
    <property type="entry name" value="WalR-like"/>
</dbReference>
<dbReference type="Gene3D" id="6.10.250.690">
    <property type="match status" value="1"/>
</dbReference>
<comment type="caution">
    <text evidence="12">The sequence shown here is derived from an EMBL/GenBank/DDBJ whole genome shotgun (WGS) entry which is preliminary data.</text>
</comment>
<evidence type="ECO:0000256" key="2">
    <source>
        <dbReference type="ARBA" id="ARBA00022553"/>
    </source>
</evidence>
<evidence type="ECO:0000256" key="1">
    <source>
        <dbReference type="ARBA" id="ARBA00013332"/>
    </source>
</evidence>
<keyword evidence="6" id="KW-0804">Transcription</keyword>
<dbReference type="InterPro" id="IPR016032">
    <property type="entry name" value="Sig_transdc_resp-reg_C-effctor"/>
</dbReference>
<keyword evidence="4" id="KW-0805">Transcription regulation</keyword>
<gene>
    <name evidence="12" type="ORF">FHS74_001137</name>
</gene>
<evidence type="ECO:0000313" key="13">
    <source>
        <dbReference type="Proteomes" id="UP000539175"/>
    </source>
</evidence>
<protein>
    <recommendedName>
        <fullName evidence="1">Phosphate regulon transcriptional regulatory protein PhoB</fullName>
    </recommendedName>
</protein>
<keyword evidence="3" id="KW-0902">Two-component regulatory system</keyword>
<evidence type="ECO:0000256" key="3">
    <source>
        <dbReference type="ARBA" id="ARBA00023012"/>
    </source>
</evidence>
<accession>A0A7X0AVR0</accession>
<organism evidence="12 13">
    <name type="scientific">Nitrospirillum iridis</name>
    <dbReference type="NCBI Taxonomy" id="765888"/>
    <lineage>
        <taxon>Bacteria</taxon>
        <taxon>Pseudomonadati</taxon>
        <taxon>Pseudomonadota</taxon>
        <taxon>Alphaproteobacteria</taxon>
        <taxon>Rhodospirillales</taxon>
        <taxon>Azospirillaceae</taxon>
        <taxon>Nitrospirillum</taxon>
    </lineage>
</organism>
<proteinExistence type="predicted"/>
<dbReference type="InterPro" id="IPR036388">
    <property type="entry name" value="WH-like_DNA-bd_sf"/>
</dbReference>
<dbReference type="CDD" id="cd17574">
    <property type="entry name" value="REC_OmpR"/>
    <property type="match status" value="1"/>
</dbReference>
<feature type="domain" description="OmpR/PhoB-type" evidence="11">
    <location>
        <begin position="136"/>
        <end position="235"/>
    </location>
</feature>
<dbReference type="InterPro" id="IPR001867">
    <property type="entry name" value="OmpR/PhoB-type_DNA-bd"/>
</dbReference>
<dbReference type="PROSITE" id="PS50110">
    <property type="entry name" value="RESPONSE_REGULATORY"/>
    <property type="match status" value="1"/>
</dbReference>
<dbReference type="Pfam" id="PF00486">
    <property type="entry name" value="Trans_reg_C"/>
    <property type="match status" value="1"/>
</dbReference>
<dbReference type="GO" id="GO:0000156">
    <property type="term" value="F:phosphorelay response regulator activity"/>
    <property type="evidence" value="ECO:0007669"/>
    <property type="project" value="TreeGrafter"/>
</dbReference>
<evidence type="ECO:0000313" key="12">
    <source>
        <dbReference type="EMBL" id="MBB6250592.1"/>
    </source>
</evidence>
<dbReference type="InterPro" id="IPR001789">
    <property type="entry name" value="Sig_transdc_resp-reg_receiver"/>
</dbReference>
<evidence type="ECO:0000256" key="8">
    <source>
        <dbReference type="PROSITE-ProRule" id="PRU00169"/>
    </source>
</evidence>
<evidence type="ECO:0000259" key="10">
    <source>
        <dbReference type="PROSITE" id="PS50110"/>
    </source>
</evidence>
<dbReference type="SMART" id="SM00862">
    <property type="entry name" value="Trans_reg_C"/>
    <property type="match status" value="1"/>
</dbReference>
<feature type="DNA-binding region" description="OmpR/PhoB-type" evidence="9">
    <location>
        <begin position="136"/>
        <end position="235"/>
    </location>
</feature>
<dbReference type="FunFam" id="1.10.10.10:FF:000018">
    <property type="entry name" value="DNA-binding response regulator ResD"/>
    <property type="match status" value="1"/>
</dbReference>
<evidence type="ECO:0000256" key="4">
    <source>
        <dbReference type="ARBA" id="ARBA00023015"/>
    </source>
</evidence>
<feature type="domain" description="Response regulatory" evidence="10">
    <location>
        <begin position="10"/>
        <end position="123"/>
    </location>
</feature>
<dbReference type="Gene3D" id="1.10.10.10">
    <property type="entry name" value="Winged helix-like DNA-binding domain superfamily/Winged helix DNA-binding domain"/>
    <property type="match status" value="1"/>
</dbReference>
<dbReference type="AlphaFoldDB" id="A0A7X0AVR0"/>
<dbReference type="SUPFAM" id="SSF52172">
    <property type="entry name" value="CheY-like"/>
    <property type="match status" value="1"/>
</dbReference>
<evidence type="ECO:0000256" key="7">
    <source>
        <dbReference type="ARBA" id="ARBA00024735"/>
    </source>
</evidence>
<evidence type="ECO:0000256" key="5">
    <source>
        <dbReference type="ARBA" id="ARBA00023125"/>
    </source>
</evidence>
<dbReference type="EMBL" id="JACIIZ010000003">
    <property type="protein sequence ID" value="MBB6250592.1"/>
    <property type="molecule type" value="Genomic_DNA"/>
</dbReference>
<sequence length="236" mass="25972">MNPPPPDGARILLVEDDERLAPLVVRHLADSGFQVSWAADAVAADAHLRAHGADLAVLDIMLPGEDGLSLCRRIRRDHDIGIIMVTARGQEADRILGLDLGADDYLPKPYSLWELEARAKAVLRRCIRPAVSSGPRAVQQAGPFRIDSDSRAASLNGQILDLTRTEFDLLARLAGDPGRVFTRDMLLECVRGGETEAFDRAVDTHISNLRRKIGDDPKTPAFIRTVWGVGYRFHLP</sequence>
<dbReference type="CDD" id="cd00383">
    <property type="entry name" value="trans_reg_C"/>
    <property type="match status" value="1"/>
</dbReference>
<dbReference type="Pfam" id="PF00072">
    <property type="entry name" value="Response_reg"/>
    <property type="match status" value="1"/>
</dbReference>
<dbReference type="GO" id="GO:0005829">
    <property type="term" value="C:cytosol"/>
    <property type="evidence" value="ECO:0007669"/>
    <property type="project" value="TreeGrafter"/>
</dbReference>
<keyword evidence="5 9" id="KW-0238">DNA-binding</keyword>
<dbReference type="GO" id="GO:0000976">
    <property type="term" value="F:transcription cis-regulatory region binding"/>
    <property type="evidence" value="ECO:0007669"/>
    <property type="project" value="TreeGrafter"/>
</dbReference>
<dbReference type="SMART" id="SM00448">
    <property type="entry name" value="REC"/>
    <property type="match status" value="1"/>
</dbReference>
<reference evidence="12 13" key="1">
    <citation type="submission" date="2020-08" db="EMBL/GenBank/DDBJ databases">
        <title>Genomic Encyclopedia of Type Strains, Phase IV (KMG-IV): sequencing the most valuable type-strain genomes for metagenomic binning, comparative biology and taxonomic classification.</title>
        <authorList>
            <person name="Goeker M."/>
        </authorList>
    </citation>
    <scope>NUCLEOTIDE SEQUENCE [LARGE SCALE GENOMIC DNA]</scope>
    <source>
        <strain evidence="12 13">DSM 22198</strain>
    </source>
</reference>
<dbReference type="Gene3D" id="3.40.50.2300">
    <property type="match status" value="1"/>
</dbReference>